<dbReference type="RefSeq" id="WP_035630570.1">
    <property type="nucleotide sequence ID" value="NZ_AVCS01000013.1"/>
</dbReference>
<protein>
    <submittedName>
        <fullName evidence="1">Uncharacterized protein</fullName>
    </submittedName>
</protein>
<dbReference type="AlphaFoldDB" id="A0A0A2MTM5"/>
<evidence type="ECO:0000313" key="2">
    <source>
        <dbReference type="Proteomes" id="UP000030149"/>
    </source>
</evidence>
<dbReference type="PATRIC" id="fig|1107311.5.peg.663"/>
<dbReference type="STRING" id="1107311.Q767_10680"/>
<keyword evidence="2" id="KW-1185">Reference proteome</keyword>
<dbReference type="OrthoDB" id="9970766at2"/>
<comment type="caution">
    <text evidence="1">The sequence shown here is derived from an EMBL/GenBank/DDBJ whole genome shotgun (WGS) entry which is preliminary data.</text>
</comment>
<reference evidence="1 2" key="2">
    <citation type="journal article" date="2015" name="Stand. Genomic Sci.">
        <title>High quality draft genomic sequence of Flavobacterium enshiense DK69(T) and comparison among Flavobacterium genomes.</title>
        <authorList>
            <person name="Zeng Z."/>
            <person name="Chen C."/>
            <person name="Du H."/>
            <person name="Wang G."/>
            <person name="Li M."/>
        </authorList>
    </citation>
    <scope>NUCLEOTIDE SEQUENCE [LARGE SCALE GENOMIC DNA]</scope>
    <source>
        <strain evidence="1 2">DK69</strain>
    </source>
</reference>
<evidence type="ECO:0000313" key="1">
    <source>
        <dbReference type="EMBL" id="KGO95674.1"/>
    </source>
</evidence>
<gene>
    <name evidence="1" type="ORF">Q767_10680</name>
</gene>
<accession>A0A0A2MTM5</accession>
<dbReference type="EMBL" id="JRLZ01000009">
    <property type="protein sequence ID" value="KGO95674.1"/>
    <property type="molecule type" value="Genomic_DNA"/>
</dbReference>
<reference evidence="2" key="1">
    <citation type="submission" date="2013-09" db="EMBL/GenBank/DDBJ databases">
        <authorList>
            <person name="Zeng Z."/>
            <person name="Chen C."/>
        </authorList>
    </citation>
    <scope>NUCLEOTIDE SEQUENCE [LARGE SCALE GENOMIC DNA]</scope>
    <source>
        <strain evidence="2">DK69</strain>
    </source>
</reference>
<proteinExistence type="predicted"/>
<name>A0A0A2MTM5_9FLAO</name>
<sequence>MLKGFLKIFIRENDYSVQNLPFLLNYEYYSLARGLEHYGYFIDSLGNVLHYNRPKNWNDFTTVNNDNSDVFWGYEIDGQITPNALFQNLNCIIRKSKSSTIINIDLVEILKILLMQDLKKLSEAVIWGFILLLF</sequence>
<organism evidence="1 2">
    <name type="scientific">Flavobacterium enshiense DK69</name>
    <dbReference type="NCBI Taxonomy" id="1107311"/>
    <lineage>
        <taxon>Bacteria</taxon>
        <taxon>Pseudomonadati</taxon>
        <taxon>Bacteroidota</taxon>
        <taxon>Flavobacteriia</taxon>
        <taxon>Flavobacteriales</taxon>
        <taxon>Flavobacteriaceae</taxon>
        <taxon>Flavobacterium</taxon>
    </lineage>
</organism>
<dbReference type="Proteomes" id="UP000030149">
    <property type="component" value="Unassembled WGS sequence"/>
</dbReference>